<feature type="non-terminal residue" evidence="1">
    <location>
        <position position="112"/>
    </location>
</feature>
<dbReference type="Proteomes" id="UP000284706">
    <property type="component" value="Unassembled WGS sequence"/>
</dbReference>
<organism evidence="1 2">
    <name type="scientific">Gymnopilus dilepis</name>
    <dbReference type="NCBI Taxonomy" id="231916"/>
    <lineage>
        <taxon>Eukaryota</taxon>
        <taxon>Fungi</taxon>
        <taxon>Dikarya</taxon>
        <taxon>Basidiomycota</taxon>
        <taxon>Agaricomycotina</taxon>
        <taxon>Agaricomycetes</taxon>
        <taxon>Agaricomycetidae</taxon>
        <taxon>Agaricales</taxon>
        <taxon>Agaricineae</taxon>
        <taxon>Hymenogastraceae</taxon>
        <taxon>Gymnopilus</taxon>
    </lineage>
</organism>
<dbReference type="InParanoid" id="A0A409W2P4"/>
<reference evidence="1 2" key="1">
    <citation type="journal article" date="2018" name="Evol. Lett.">
        <title>Horizontal gene cluster transfer increased hallucinogenic mushroom diversity.</title>
        <authorList>
            <person name="Reynolds H.T."/>
            <person name="Vijayakumar V."/>
            <person name="Gluck-Thaler E."/>
            <person name="Korotkin H.B."/>
            <person name="Matheny P.B."/>
            <person name="Slot J.C."/>
        </authorList>
    </citation>
    <scope>NUCLEOTIDE SEQUENCE [LARGE SCALE GENOMIC DNA]</scope>
    <source>
        <strain evidence="1 2">SRW20</strain>
    </source>
</reference>
<accession>A0A409W2P4</accession>
<proteinExistence type="predicted"/>
<protein>
    <submittedName>
        <fullName evidence="1">Uncharacterized protein</fullName>
    </submittedName>
</protein>
<dbReference type="InterPro" id="IPR027443">
    <property type="entry name" value="IPNS-like_sf"/>
</dbReference>
<name>A0A409W2P4_9AGAR</name>
<keyword evidence="2" id="KW-1185">Reference proteome</keyword>
<evidence type="ECO:0000313" key="1">
    <source>
        <dbReference type="EMBL" id="PPQ72790.1"/>
    </source>
</evidence>
<dbReference type="Pfam" id="PF07350">
    <property type="entry name" value="Gig2-like"/>
    <property type="match status" value="1"/>
</dbReference>
<dbReference type="AlphaFoldDB" id="A0A409W2P4"/>
<comment type="caution">
    <text evidence="1">The sequence shown here is derived from an EMBL/GenBank/DDBJ whole genome shotgun (WGS) entry which is preliminary data.</text>
</comment>
<dbReference type="EMBL" id="NHYE01005439">
    <property type="protein sequence ID" value="PPQ72790.1"/>
    <property type="molecule type" value="Genomic_DNA"/>
</dbReference>
<dbReference type="InterPro" id="IPR010856">
    <property type="entry name" value="Gig2-like"/>
</dbReference>
<gene>
    <name evidence="1" type="ORF">CVT26_003319</name>
</gene>
<dbReference type="PANTHER" id="PTHR30613">
    <property type="entry name" value="UNCHARACTERIZED PROTEIN YBIU-RELATED"/>
    <property type="match status" value="1"/>
</dbReference>
<evidence type="ECO:0000313" key="2">
    <source>
        <dbReference type="Proteomes" id="UP000284706"/>
    </source>
</evidence>
<dbReference type="Gene3D" id="2.60.120.330">
    <property type="entry name" value="B-lactam Antibiotic, Isopenicillin N Synthase, Chain"/>
    <property type="match status" value="1"/>
</dbReference>
<dbReference type="PANTHER" id="PTHR30613:SF1">
    <property type="entry name" value="DUF1479 DOMAIN PROTEIN (AFU_ORTHOLOGUE AFUA_5G09280)"/>
    <property type="match status" value="1"/>
</dbReference>
<sequence>MALPARFADIKAEIAATYPNFEQNAIRSWGEILQELNEVTKVIKAEGVNYIPQVKFADLDKLSPEEIAKIKRRGTVVIKDIVPDEQAAGWKEELREFVKVNPDVDGLPVEDK</sequence>
<dbReference type="STRING" id="231916.A0A409W2P4"/>
<dbReference type="SUPFAM" id="SSF51197">
    <property type="entry name" value="Clavaminate synthase-like"/>
    <property type="match status" value="1"/>
</dbReference>
<dbReference type="OrthoDB" id="8249012at2759"/>